<proteinExistence type="predicted"/>
<evidence type="ECO:0000313" key="2">
    <source>
        <dbReference type="Proteomes" id="UP000830768"/>
    </source>
</evidence>
<name>A0ACD3YLA4_FUSSC</name>
<protein>
    <submittedName>
        <fullName evidence="1">Uncharacterized protein</fullName>
    </submittedName>
</protein>
<dbReference type="EMBL" id="CP090030">
    <property type="protein sequence ID" value="UPK89361.1"/>
    <property type="molecule type" value="Genomic_DNA"/>
</dbReference>
<keyword evidence="2" id="KW-1185">Reference proteome</keyword>
<organism evidence="1 2">
    <name type="scientific">Fusarium solani subsp. cucurbitae</name>
    <name type="common">Neocosmosporum cucurbitae</name>
    <dbReference type="NCBI Taxonomy" id="2747967"/>
    <lineage>
        <taxon>Eukaryota</taxon>
        <taxon>Fungi</taxon>
        <taxon>Dikarya</taxon>
        <taxon>Ascomycota</taxon>
        <taxon>Pezizomycotina</taxon>
        <taxon>Sordariomycetes</taxon>
        <taxon>Hypocreomycetidae</taxon>
        <taxon>Hypocreales</taxon>
        <taxon>Nectriaceae</taxon>
        <taxon>Fusarium</taxon>
        <taxon>Fusarium solani species complex</taxon>
    </lineage>
</organism>
<accession>A0ACD3YLA4</accession>
<reference evidence="1" key="1">
    <citation type="submission" date="2021-11" db="EMBL/GenBank/DDBJ databases">
        <title>Fusarium solani-melongenae Genome sequencing and assembly.</title>
        <authorList>
            <person name="Xie S."/>
            <person name="Huang L."/>
            <person name="Zhang X."/>
        </authorList>
    </citation>
    <scope>NUCLEOTIDE SEQUENCE</scope>
    <source>
        <strain evidence="1">CRI 24-3</strain>
    </source>
</reference>
<dbReference type="Proteomes" id="UP000830768">
    <property type="component" value="Chromosome 1"/>
</dbReference>
<sequence>MDSDNIDDGHHQKVLSIWVSSFNFDQVVVPLKPGEVELHTEAWMMRDLTNRGFYVGNSSASSSLVVISTVVGFVSGDSSFTGDPDRFKMPEAPFIAPSSPHTKPLLPEIKHARILTKSFFDNTQDLLWVLDPNWTDMALNRVYAAPDSAAASDRCLIYLVLAIGFTMGPVSFSPGHDAIIHEMRMLDDQWGERLFAAAKLIGDLMTAFEDEGWSEDGGLWSVQALALMSYFTLLVSRRNAAYAYCGMAVRSAYALGIHMAPRTDVLFTDQHVKLLRRNIWRSLFILDRFLAASLGRPLAISEHDCSHNSLQVPAASSSHGRSRSVLDASVEVCDIISQVLNKIYSSSRICSETAQGIMKDLEAWSRRNPSLTKMSFPTAMDASSFARAWLKAHILGHYADILLCRPFFLGLFMKTTLSERCVYQSLQMIKLIKWAMDSHEMRAFDSLTLHILFDAALIVLSNDYAGIHNVPHAEFWITQAMDALKMSAGPHRHADKFVDVGLAGNGELYQLSTGSFVQDRPPSRSPVNDAWISSCESRRGSLATMYPWGTQNKDDGPLESWPTVSLTDNNTPQSQGLTDGTGSSHGEEDEVGFDWRLSKQ</sequence>
<gene>
    <name evidence="1" type="ORF">LCI18_000296</name>
</gene>
<evidence type="ECO:0000313" key="1">
    <source>
        <dbReference type="EMBL" id="UPK89361.1"/>
    </source>
</evidence>